<keyword evidence="2" id="KW-0964">Secreted</keyword>
<dbReference type="InterPro" id="IPR013783">
    <property type="entry name" value="Ig-like_fold"/>
</dbReference>
<proteinExistence type="predicted"/>
<evidence type="ECO:0000313" key="6">
    <source>
        <dbReference type="EMBL" id="BBO32040.1"/>
    </source>
</evidence>
<gene>
    <name evidence="6" type="ORF">PLANPX_1652</name>
</gene>
<feature type="region of interest" description="Disordered" evidence="4">
    <location>
        <begin position="194"/>
        <end position="226"/>
    </location>
</feature>
<evidence type="ECO:0000256" key="4">
    <source>
        <dbReference type="SAM" id="MobiDB-lite"/>
    </source>
</evidence>
<feature type="region of interest" description="Disordered" evidence="4">
    <location>
        <begin position="271"/>
        <end position="329"/>
    </location>
</feature>
<evidence type="ECO:0000256" key="1">
    <source>
        <dbReference type="ARBA" id="ARBA00004613"/>
    </source>
</evidence>
<keyword evidence="7" id="KW-1185">Reference proteome</keyword>
<feature type="region of interest" description="Disordered" evidence="4">
    <location>
        <begin position="148"/>
        <end position="172"/>
    </location>
</feature>
<evidence type="ECO:0000259" key="5">
    <source>
        <dbReference type="Pfam" id="PF17210"/>
    </source>
</evidence>
<dbReference type="Gene3D" id="2.60.40.10">
    <property type="entry name" value="Immunoglobulins"/>
    <property type="match status" value="1"/>
</dbReference>
<feature type="domain" description="SD-repeat containing protein B" evidence="5">
    <location>
        <begin position="51"/>
        <end position="104"/>
    </location>
</feature>
<feature type="compositionally biased region" description="Low complexity" evidence="4">
    <location>
        <begin position="294"/>
        <end position="309"/>
    </location>
</feature>
<comment type="subcellular location">
    <subcellularLocation>
        <location evidence="1">Secreted</location>
    </subcellularLocation>
</comment>
<protein>
    <recommendedName>
        <fullName evidence="5">SD-repeat containing protein B domain-containing protein</fullName>
    </recommendedName>
</protein>
<accession>A0A5K7X649</accession>
<dbReference type="AlphaFoldDB" id="A0A5K7X649"/>
<feature type="compositionally biased region" description="Basic and acidic residues" evidence="4">
    <location>
        <begin position="271"/>
        <end position="290"/>
    </location>
</feature>
<organism evidence="6 7">
    <name type="scientific">Lacipirellula parvula</name>
    <dbReference type="NCBI Taxonomy" id="2650471"/>
    <lineage>
        <taxon>Bacteria</taxon>
        <taxon>Pseudomonadati</taxon>
        <taxon>Planctomycetota</taxon>
        <taxon>Planctomycetia</taxon>
        <taxon>Pirellulales</taxon>
        <taxon>Lacipirellulaceae</taxon>
        <taxon>Lacipirellula</taxon>
    </lineage>
</organism>
<evidence type="ECO:0000313" key="7">
    <source>
        <dbReference type="Proteomes" id="UP000326837"/>
    </source>
</evidence>
<feature type="compositionally biased region" description="Low complexity" evidence="4">
    <location>
        <begin position="204"/>
        <end position="215"/>
    </location>
</feature>
<keyword evidence="3" id="KW-0732">Signal</keyword>
<reference evidence="7" key="1">
    <citation type="submission" date="2019-10" db="EMBL/GenBank/DDBJ databases">
        <title>Lacipirellula parvula gen. nov., sp. nov., representing a lineage of planctomycetes widespread in freshwater anoxic habitats, and description of the family Lacipirellulaceae.</title>
        <authorList>
            <person name="Dedysh S.N."/>
            <person name="Kulichevskaya I.S."/>
            <person name="Beletsky A.V."/>
            <person name="Rakitin A.L."/>
            <person name="Mardanov A.V."/>
            <person name="Ivanova A.A."/>
            <person name="Saltykova V.X."/>
            <person name="Rijpstra W.I.C."/>
            <person name="Sinninghe Damste J.S."/>
            <person name="Ravin N.V."/>
        </authorList>
    </citation>
    <scope>NUCLEOTIDE SEQUENCE [LARGE SCALE GENOMIC DNA]</scope>
    <source>
        <strain evidence="7">PX69</strain>
    </source>
</reference>
<dbReference type="SUPFAM" id="SSF49478">
    <property type="entry name" value="Cna protein B-type domain"/>
    <property type="match status" value="1"/>
</dbReference>
<feature type="compositionally biased region" description="Pro residues" evidence="4">
    <location>
        <begin position="154"/>
        <end position="170"/>
    </location>
</feature>
<evidence type="ECO:0000256" key="2">
    <source>
        <dbReference type="ARBA" id="ARBA00022525"/>
    </source>
</evidence>
<dbReference type="Pfam" id="PF17210">
    <property type="entry name" value="SdrD_B"/>
    <property type="match status" value="1"/>
</dbReference>
<dbReference type="GO" id="GO:0005576">
    <property type="term" value="C:extracellular region"/>
    <property type="evidence" value="ECO:0007669"/>
    <property type="project" value="UniProtKB-SubCell"/>
</dbReference>
<evidence type="ECO:0000256" key="3">
    <source>
        <dbReference type="ARBA" id="ARBA00022729"/>
    </source>
</evidence>
<sequence length="329" mass="34628">MESRLLMAVDLAPPLLEQPADSGMIPDGDLFIPGSIAGRVVAVSAANDQPTAGDAGISGVRIELLADDGRVVAETLTDAEGRYDFPALEPGVYAIRETQPVGYDDGPEWLGIGGGWNEANDLISQIVVMPGADLTGYDFAERFAQVDEAEEPTPNEPAPNPTPMPIPEPESPLQASPWAGFVLPLTIEESQPVATTVEQQVVESPAAAADDASPLSRRRADKQYAGGGEVQNSLKLDLDAAITEGYELLAMLFDAFATNDQPDAAFAPVGHEEAEPAETAERDAAREQAFELHAAPPVAEVATPPATQPGSTPAERTETWRQVASKPAA</sequence>
<dbReference type="EMBL" id="AP021861">
    <property type="protein sequence ID" value="BBO32040.1"/>
    <property type="molecule type" value="Genomic_DNA"/>
</dbReference>
<name>A0A5K7X649_9BACT</name>
<dbReference type="InterPro" id="IPR033764">
    <property type="entry name" value="Sdr_B"/>
</dbReference>
<dbReference type="Proteomes" id="UP000326837">
    <property type="component" value="Chromosome"/>
</dbReference>
<dbReference type="KEGG" id="lpav:PLANPX_1652"/>